<protein>
    <submittedName>
        <fullName evidence="2">Uncharacterized protein</fullName>
    </submittedName>
</protein>
<comment type="caution">
    <text evidence="2">The sequence shown here is derived from an EMBL/GenBank/DDBJ whole genome shotgun (WGS) entry which is preliminary data.</text>
</comment>
<accession>A0AAD1UJP8</accession>
<evidence type="ECO:0000313" key="2">
    <source>
        <dbReference type="EMBL" id="CAI2366690.1"/>
    </source>
</evidence>
<keyword evidence="3" id="KW-1185">Reference proteome</keyword>
<dbReference type="EMBL" id="CAMPGE010007774">
    <property type="protein sequence ID" value="CAI2366690.1"/>
    <property type="molecule type" value="Genomic_DNA"/>
</dbReference>
<feature type="region of interest" description="Disordered" evidence="1">
    <location>
        <begin position="427"/>
        <end position="449"/>
    </location>
</feature>
<evidence type="ECO:0000313" key="3">
    <source>
        <dbReference type="Proteomes" id="UP001295684"/>
    </source>
</evidence>
<dbReference type="Proteomes" id="UP001295684">
    <property type="component" value="Unassembled WGS sequence"/>
</dbReference>
<reference evidence="2" key="1">
    <citation type="submission" date="2023-07" db="EMBL/GenBank/DDBJ databases">
        <authorList>
            <consortium name="AG Swart"/>
            <person name="Singh M."/>
            <person name="Singh A."/>
            <person name="Seah K."/>
            <person name="Emmerich C."/>
        </authorList>
    </citation>
    <scope>NUCLEOTIDE SEQUENCE</scope>
    <source>
        <strain evidence="2">DP1</strain>
    </source>
</reference>
<name>A0AAD1UJP8_EUPCR</name>
<dbReference type="AlphaFoldDB" id="A0AAD1UJP8"/>
<evidence type="ECO:0000256" key="1">
    <source>
        <dbReference type="SAM" id="MobiDB-lite"/>
    </source>
</evidence>
<organism evidence="2 3">
    <name type="scientific">Euplotes crassus</name>
    <dbReference type="NCBI Taxonomy" id="5936"/>
    <lineage>
        <taxon>Eukaryota</taxon>
        <taxon>Sar</taxon>
        <taxon>Alveolata</taxon>
        <taxon>Ciliophora</taxon>
        <taxon>Intramacronucleata</taxon>
        <taxon>Spirotrichea</taxon>
        <taxon>Hypotrichia</taxon>
        <taxon>Euplotida</taxon>
        <taxon>Euplotidae</taxon>
        <taxon>Moneuplotes</taxon>
    </lineage>
</organism>
<gene>
    <name evidence="2" type="ORF">ECRASSUSDP1_LOCUS7963</name>
</gene>
<sequence>MFNAFVVRKGNKRSATTEQSKKKVREKLRKIKQNQYAERANIRADAWVRMVSQEPAFRNTYHKGSFPLKNEKDHVFKDIDPRSKLKKKDFYNYTYRPDHQKAEEACKANNERILNKNIYSYTDMSKDWLRKRTSNKEIQQVFKFKGYKSDNERLKWHRFRDIPTDTVVIPMKNKFYIDPKWKTTTPKKWVSDKIFKTGKSTTWKKALTNCNDEIYDPYIDGFDVTGDVKIKRKKQDDVSKNVFSSTVRPHPYSEDQLFTTKTIRSFKSVQGAFSCTNPGMIRSRSIADFRETKIPMQRRSSEGFLLKIAASDTKSDASPVIRRKDAKVLEVEIDDIETQDLYELENMRFTQTQDIRIPGKQISATKNKNFVESKDINDKYVLASLSKSKMYYKSVQGRMVSPKVQKGKSSTARRPLENYRYKGNSMDTISRLVPHSSKRSASSLEDIPQ</sequence>
<proteinExistence type="predicted"/>